<dbReference type="EMBL" id="KQ419811">
    <property type="protein sequence ID" value="KOF82289.1"/>
    <property type="molecule type" value="Genomic_DNA"/>
</dbReference>
<dbReference type="PANTHER" id="PTHR13147:SF5">
    <property type="entry name" value="FOUR-JOINTED BOX PROTEIN 1"/>
    <property type="match status" value="1"/>
</dbReference>
<keyword evidence="1" id="KW-0812">Transmembrane</keyword>
<keyword evidence="1" id="KW-0472">Membrane</keyword>
<dbReference type="AlphaFoldDB" id="A0A0L8GZN1"/>
<dbReference type="PRINTS" id="PR02072">
    <property type="entry name" value="4JOINTEDBOX1"/>
</dbReference>
<dbReference type="InterPro" id="IPR024868">
    <property type="entry name" value="FJX1/FJ"/>
</dbReference>
<sequence length="538" mass="61299">MAKTYQPNSGVICHSSQSNLVVEPCKYSDCESAVTAGIKRFELSMKFIVLFMTGLGFFFGILVGLLIQLPGVTVPSDFVRTSSKDVRVDIKESYHRYQEPTEGPLAQQIQRVIVAREILNEKAHGQMQKTDLAVVQNTNNSLEIKEEILKKSPYPDAPYQETLLNADVKPEIPINAVLRFTRFSAANDSNKKPSQVVKGAAETKSQADYSPNINKKLAGNSSVVNGVFWQPSVEKLCVVGFSKERRSNWRQKAGILQIVKMEEGCGRMQNRLLTFRDSSKACARYRLNTDQIQGDIFSYYLSQILKISNLPPSIALAVQPRDIKWSDIHEEIAQSQWVEDQVVVVSEWIDGLEPTFIPKEFRNEGLHLNPTSDSLSSKSQNELCELIQWSDLIVFDYLIANLDRVVNNMFNKQWNANMMSNPAHNLQKVPSNEQLVFLDNESGLFHGYRLLDKYSSYHHSILQSLCVFRKSTAKAIERLHFTGDIGKELKEEFIKNEKFHYLIPSLPEKNVKILQERISEVYAQIQKCQDKYIYKTAQ</sequence>
<dbReference type="PANTHER" id="PTHR13147">
    <property type="entry name" value="FOUR-JOINTED BOX PROTEIN 1"/>
    <property type="match status" value="1"/>
</dbReference>
<dbReference type="STRING" id="37653.A0A0L8GZN1"/>
<accession>A0A0L8GZN1</accession>
<feature type="transmembrane region" description="Helical" evidence="1">
    <location>
        <begin position="47"/>
        <end position="67"/>
    </location>
</feature>
<reference evidence="2" key="1">
    <citation type="submission" date="2015-07" db="EMBL/GenBank/DDBJ databases">
        <title>MeaNS - Measles Nucleotide Surveillance Program.</title>
        <authorList>
            <person name="Tran T."/>
            <person name="Druce J."/>
        </authorList>
    </citation>
    <scope>NUCLEOTIDE SEQUENCE</scope>
    <source>
        <strain evidence="2">UCB-OBI-ISO-001</strain>
        <tissue evidence="2">Gonad</tissue>
    </source>
</reference>
<keyword evidence="1" id="KW-1133">Transmembrane helix</keyword>
<evidence type="ECO:0000256" key="1">
    <source>
        <dbReference type="SAM" id="Phobius"/>
    </source>
</evidence>
<dbReference type="OrthoDB" id="10055077at2759"/>
<dbReference type="GO" id="GO:0005615">
    <property type="term" value="C:extracellular space"/>
    <property type="evidence" value="ECO:0007669"/>
    <property type="project" value="TreeGrafter"/>
</dbReference>
<gene>
    <name evidence="2" type="ORF">OCBIM_22025473mg</name>
</gene>
<protein>
    <submittedName>
        <fullName evidence="2">Uncharacterized protein</fullName>
    </submittedName>
</protein>
<dbReference type="GO" id="GO:0007267">
    <property type="term" value="P:cell-cell signaling"/>
    <property type="evidence" value="ECO:0007669"/>
    <property type="project" value="TreeGrafter"/>
</dbReference>
<organism evidence="2">
    <name type="scientific">Octopus bimaculoides</name>
    <name type="common">California two-spotted octopus</name>
    <dbReference type="NCBI Taxonomy" id="37653"/>
    <lineage>
        <taxon>Eukaryota</taxon>
        <taxon>Metazoa</taxon>
        <taxon>Spiralia</taxon>
        <taxon>Lophotrochozoa</taxon>
        <taxon>Mollusca</taxon>
        <taxon>Cephalopoda</taxon>
        <taxon>Coleoidea</taxon>
        <taxon>Octopodiformes</taxon>
        <taxon>Octopoda</taxon>
        <taxon>Incirrata</taxon>
        <taxon>Octopodidae</taxon>
        <taxon>Octopus</taxon>
    </lineage>
</organism>
<name>A0A0L8GZN1_OCTBM</name>
<proteinExistence type="predicted"/>
<evidence type="ECO:0000313" key="2">
    <source>
        <dbReference type="EMBL" id="KOF82289.1"/>
    </source>
</evidence>